<keyword evidence="5 6" id="KW-0472">Membrane</keyword>
<evidence type="ECO:0000313" key="8">
    <source>
        <dbReference type="EMBL" id="OGN07524.1"/>
    </source>
</evidence>
<name>A0A1F8F316_9BACT</name>
<evidence type="ECO:0000256" key="3">
    <source>
        <dbReference type="ARBA" id="ARBA00010742"/>
    </source>
</evidence>
<evidence type="ECO:0000259" key="7">
    <source>
        <dbReference type="PROSITE" id="PS51123"/>
    </source>
</evidence>
<proteinExistence type="inferred from homology"/>
<dbReference type="EMBL" id="MGJN01000006">
    <property type="protein sequence ID" value="OGN07524.1"/>
    <property type="molecule type" value="Genomic_DNA"/>
</dbReference>
<evidence type="ECO:0000256" key="5">
    <source>
        <dbReference type="ARBA" id="ARBA00023136"/>
    </source>
</evidence>
<dbReference type="PROSITE" id="PS51123">
    <property type="entry name" value="OMPA_2"/>
    <property type="match status" value="1"/>
</dbReference>
<reference evidence="8 9" key="1">
    <citation type="journal article" date="2016" name="Nat. Commun.">
        <title>Thousands of microbial genomes shed light on interconnected biogeochemical processes in an aquifer system.</title>
        <authorList>
            <person name="Anantharaman K."/>
            <person name="Brown C.T."/>
            <person name="Hug L.A."/>
            <person name="Sharon I."/>
            <person name="Castelle C.J."/>
            <person name="Probst A.J."/>
            <person name="Thomas B.C."/>
            <person name="Singh A."/>
            <person name="Wilkins M.J."/>
            <person name="Karaoz U."/>
            <person name="Brodie E.L."/>
            <person name="Williams K.H."/>
            <person name="Hubbard S.S."/>
            <person name="Banfield J.F."/>
        </authorList>
    </citation>
    <scope>NUCLEOTIDE SEQUENCE [LARGE SCALE GENOMIC DNA]</scope>
</reference>
<protein>
    <recommendedName>
        <fullName evidence="7">OmpA-like domain-containing protein</fullName>
    </recommendedName>
</protein>
<dbReference type="Proteomes" id="UP000176834">
    <property type="component" value="Unassembled WGS sequence"/>
</dbReference>
<gene>
    <name evidence="8" type="ORF">A3B86_04760</name>
</gene>
<evidence type="ECO:0000256" key="4">
    <source>
        <dbReference type="ARBA" id="ARBA00022729"/>
    </source>
</evidence>
<dbReference type="GO" id="GO:0042918">
    <property type="term" value="P:alkanesulfonate transmembrane transport"/>
    <property type="evidence" value="ECO:0007669"/>
    <property type="project" value="TreeGrafter"/>
</dbReference>
<dbReference type="PANTHER" id="PTHR30024">
    <property type="entry name" value="ALIPHATIC SULFONATES-BINDING PROTEIN-RELATED"/>
    <property type="match status" value="1"/>
</dbReference>
<sequence>MKKSTIVALLVFLIILGVGYGFVSFVKPFLDKRTLLRTSDAQNISTTIRVGGDNYLGYWFITSPETQKQLARQGIRIDFQNDGGAYADRLNKFADKELDMIVLPVKEYLDHGKKYNYPGVMVESIAESKGADGIVCYQDKLPTGKIQDLNNRNLKIVYTSQSPSSFLLDLTIADFDLFQLRDNKDWRVEVASSEEAYKKAQKKEGDCFVMWEPDISRALEIPGIKYVWGSDKFAGYIVDEFVVRRDFLENNRDKVLNFFRTYFRAMSVYANDQNRMIDEMSKTTGLKQDVVKTMLPKIEWFDLNENGMLQFGVSSNPAIPGKDGIIDTILQCLEVIRRTGSSLSVDPYLLTNKSIVEELSANSAQSIYDDTTGSVIDFTELVTDEWKKLREVATIRVEPIEFGLGSNSLSDEDKDQVDKIAKLLTHNYPSYRVVVRGHTGPGSDENENVKLSLERSQVVAQRLIAVHSVDPDRLKAEGVGSGTSPSLRPGESPRSLLYRMARVEFVLFETNAF</sequence>
<dbReference type="SUPFAM" id="SSF103088">
    <property type="entry name" value="OmpA-like"/>
    <property type="match status" value="1"/>
</dbReference>
<dbReference type="GO" id="GO:0042597">
    <property type="term" value="C:periplasmic space"/>
    <property type="evidence" value="ECO:0007669"/>
    <property type="project" value="UniProtKB-SubCell"/>
</dbReference>
<dbReference type="InterPro" id="IPR006665">
    <property type="entry name" value="OmpA-like"/>
</dbReference>
<comment type="similarity">
    <text evidence="3">Belongs to the bacterial solute-binding protein SsuA/TauA family.</text>
</comment>
<evidence type="ECO:0000256" key="6">
    <source>
        <dbReference type="PROSITE-ProRule" id="PRU00473"/>
    </source>
</evidence>
<dbReference type="PRINTS" id="PR01021">
    <property type="entry name" value="OMPADOMAIN"/>
</dbReference>
<comment type="subcellular location">
    <subcellularLocation>
        <location evidence="1">Membrane</location>
    </subcellularLocation>
    <subcellularLocation>
        <location evidence="2">Periplasm</location>
    </subcellularLocation>
</comment>
<dbReference type="Pfam" id="PF00691">
    <property type="entry name" value="OmpA"/>
    <property type="match status" value="1"/>
</dbReference>
<evidence type="ECO:0000256" key="1">
    <source>
        <dbReference type="ARBA" id="ARBA00004370"/>
    </source>
</evidence>
<dbReference type="SUPFAM" id="SSF53850">
    <property type="entry name" value="Periplasmic binding protein-like II"/>
    <property type="match status" value="1"/>
</dbReference>
<dbReference type="GO" id="GO:0016020">
    <property type="term" value="C:membrane"/>
    <property type="evidence" value="ECO:0007669"/>
    <property type="project" value="UniProtKB-SubCell"/>
</dbReference>
<accession>A0A1F8F316</accession>
<evidence type="ECO:0000313" key="9">
    <source>
        <dbReference type="Proteomes" id="UP000176834"/>
    </source>
</evidence>
<dbReference type="InterPro" id="IPR036737">
    <property type="entry name" value="OmpA-like_sf"/>
</dbReference>
<organism evidence="8 9">
    <name type="scientific">Candidatus Yanofskybacteria bacterium RIFCSPHIGHO2_02_FULL_38_22b</name>
    <dbReference type="NCBI Taxonomy" id="1802673"/>
    <lineage>
        <taxon>Bacteria</taxon>
        <taxon>Candidatus Yanofskyibacteriota</taxon>
    </lineage>
</organism>
<evidence type="ECO:0000256" key="2">
    <source>
        <dbReference type="ARBA" id="ARBA00004418"/>
    </source>
</evidence>
<dbReference type="AlphaFoldDB" id="A0A1F8F316"/>
<dbReference type="Gene3D" id="3.40.190.10">
    <property type="entry name" value="Periplasmic binding protein-like II"/>
    <property type="match status" value="1"/>
</dbReference>
<comment type="caution">
    <text evidence="8">The sequence shown here is derived from an EMBL/GenBank/DDBJ whole genome shotgun (WGS) entry which is preliminary data.</text>
</comment>
<feature type="domain" description="OmpA-like" evidence="7">
    <location>
        <begin position="389"/>
        <end position="511"/>
    </location>
</feature>
<dbReference type="PANTHER" id="PTHR30024:SF47">
    <property type="entry name" value="TAURINE-BINDING PERIPLASMIC PROTEIN"/>
    <property type="match status" value="1"/>
</dbReference>
<dbReference type="Gene3D" id="3.30.1330.60">
    <property type="entry name" value="OmpA-like domain"/>
    <property type="match status" value="1"/>
</dbReference>
<keyword evidence="4" id="KW-0732">Signal</keyword>
<dbReference type="InterPro" id="IPR006664">
    <property type="entry name" value="OMP_bac"/>
</dbReference>